<dbReference type="InterPro" id="IPR007936">
    <property type="entry name" value="VapE-like_dom"/>
</dbReference>
<evidence type="ECO:0000313" key="3">
    <source>
        <dbReference type="EMBL" id="QBF76058.1"/>
    </source>
</evidence>
<dbReference type="KEGG" id="csci:HDCHBGLK_03474"/>
<proteinExistence type="predicted"/>
<feature type="region of interest" description="Disordered" evidence="1">
    <location>
        <begin position="416"/>
        <end position="467"/>
    </location>
</feature>
<dbReference type="EMBL" id="CP036170">
    <property type="protein sequence ID" value="QBF76058.1"/>
    <property type="molecule type" value="Genomic_DNA"/>
</dbReference>
<sequence>MPPEVRQAVGTAVDSMDGEKTVGEVRQMLETTQKGQTANTPGNYRAVFLHDPLLRGAFSSNLLTDRVDIVKPLGWYRDGNRLTDVDIQYLVLYLEEHYGLTSEKRIEGAIKVAANEYRYHPVRDYLNSLQWDGTERVRYALRHFLGAEVSDYNYEVLLLFMLGAVARVFKPGTKFEVMLCLVGGQGAGKSTFFRFLAVRDEWFSDDLRKLDDDNVYRKLQGHWIIEMSEMIATANAKSIEDIKSFLSRQKETYKAPYEVHPKDHKRQCVFAGTSNTLDFLPLDRTGNRRFLPVQVQAEAAEVHILEDEAASRAYIGQMWAEVMEVYRKGDVKLKLSPAMERYLKEHQRSFMPEDTLATRILNFLDEYGGKMVCSLQIYHEGLGHPDYEEPKQYDIRDINSIMKNYAAGWKAFENPRHFPPPYNRQKGWERAEPPDNGGHGKSGFQPLPEGEAVQLGLPEEWLEGEKP</sequence>
<evidence type="ECO:0000256" key="1">
    <source>
        <dbReference type="SAM" id="MobiDB-lite"/>
    </source>
</evidence>
<name>A0A494WST5_CLOS5</name>
<gene>
    <name evidence="3" type="ORF">HDCHBGLK_03474</name>
</gene>
<dbReference type="PANTHER" id="PTHR34985">
    <property type="entry name" value="SLR0554 PROTEIN"/>
    <property type="match status" value="1"/>
</dbReference>
<feature type="domain" description="Virulence-associated protein E-like" evidence="2">
    <location>
        <begin position="126"/>
        <end position="351"/>
    </location>
</feature>
<organism evidence="3 4">
    <name type="scientific">Clostridium scindens (strain ATCC 35704 / DSM 5676 / VPI 13733 / 19)</name>
    <dbReference type="NCBI Taxonomy" id="411468"/>
    <lineage>
        <taxon>Bacteria</taxon>
        <taxon>Bacillati</taxon>
        <taxon>Bacillota</taxon>
        <taxon>Clostridia</taxon>
        <taxon>Lachnospirales</taxon>
        <taxon>Lachnospiraceae</taxon>
    </lineage>
</organism>
<dbReference type="Pfam" id="PF05272">
    <property type="entry name" value="VapE-like_dom"/>
    <property type="match status" value="1"/>
</dbReference>
<protein>
    <recommendedName>
        <fullName evidence="2">Virulence-associated protein E-like domain-containing protein</fullName>
    </recommendedName>
</protein>
<dbReference type="Proteomes" id="UP000289664">
    <property type="component" value="Chromosome"/>
</dbReference>
<evidence type="ECO:0000313" key="4">
    <source>
        <dbReference type="Proteomes" id="UP000289664"/>
    </source>
</evidence>
<evidence type="ECO:0000259" key="2">
    <source>
        <dbReference type="Pfam" id="PF05272"/>
    </source>
</evidence>
<dbReference type="PANTHER" id="PTHR34985:SF1">
    <property type="entry name" value="SLR0554 PROTEIN"/>
    <property type="match status" value="1"/>
</dbReference>
<accession>A0A494WST5</accession>
<keyword evidence="4" id="KW-1185">Reference proteome</keyword>
<dbReference type="AlphaFoldDB" id="A0A494WST5"/>
<reference evidence="3 4" key="1">
    <citation type="journal article" date="2019" name="Appl. Environ. Microbiol.">
        <title>Clostridium scindens ATCC 35704: integration of nutritional requirements, the complete genome sequence, and global transcriptional responses to bile acids.</title>
        <authorList>
            <person name="Devendran S."/>
            <person name="Shrestha R."/>
            <person name="Alves J.M.P."/>
            <person name="Wolf P.G."/>
            <person name="Ly L."/>
            <person name="Hernandez A.G."/>
            <person name="Mendez-Garcia C."/>
            <person name="Inboden A."/>
            <person name="Wiley J."/>
            <person name="Paul O."/>
            <person name="Allen A."/>
            <person name="Springer E."/>
            <person name="Wright C.L."/>
            <person name="Fields C.J."/>
            <person name="Daniel S.L."/>
            <person name="Ridlon J.M."/>
        </authorList>
    </citation>
    <scope>NUCLEOTIDE SEQUENCE [LARGE SCALE GENOMIC DNA]</scope>
    <source>
        <strain evidence="3 4">ATCC 35704</strain>
    </source>
</reference>